<accession>A0ACC0WWG6</accession>
<evidence type="ECO:0000313" key="2">
    <source>
        <dbReference type="Proteomes" id="UP001163321"/>
    </source>
</evidence>
<dbReference type="EMBL" id="CM047580">
    <property type="protein sequence ID" value="KAI9922907.1"/>
    <property type="molecule type" value="Genomic_DNA"/>
</dbReference>
<reference evidence="1 2" key="1">
    <citation type="journal article" date="2022" name="bioRxiv">
        <title>The genome of the oomycete Peronosclerospora sorghi, a cosmopolitan pathogen of maize and sorghum, is inflated with dispersed pseudogenes.</title>
        <authorList>
            <person name="Fletcher K."/>
            <person name="Martin F."/>
            <person name="Isakeit T."/>
            <person name="Cavanaugh K."/>
            <person name="Magill C."/>
            <person name="Michelmore R."/>
        </authorList>
    </citation>
    <scope>NUCLEOTIDE SEQUENCE [LARGE SCALE GENOMIC DNA]</scope>
    <source>
        <strain evidence="1">P6</strain>
    </source>
</reference>
<sequence length="79" mass="8864">MVRILAGKVKNSGESQLLKWEVGGLVHLTLQHLDLCISRTELNNAYRNMVHGVLAKKDASAYLLSAHAYHTYLSKFDPQ</sequence>
<dbReference type="Proteomes" id="UP001163321">
    <property type="component" value="Chromosome 1"/>
</dbReference>
<gene>
    <name evidence="1" type="ORF">PsorP6_002523</name>
</gene>
<organism evidence="1 2">
    <name type="scientific">Peronosclerospora sorghi</name>
    <dbReference type="NCBI Taxonomy" id="230839"/>
    <lineage>
        <taxon>Eukaryota</taxon>
        <taxon>Sar</taxon>
        <taxon>Stramenopiles</taxon>
        <taxon>Oomycota</taxon>
        <taxon>Peronosporomycetes</taxon>
        <taxon>Peronosporales</taxon>
        <taxon>Peronosporaceae</taxon>
        <taxon>Peronosclerospora</taxon>
    </lineage>
</organism>
<keyword evidence="2" id="KW-1185">Reference proteome</keyword>
<name>A0ACC0WWG6_9STRA</name>
<comment type="caution">
    <text evidence="1">The sequence shown here is derived from an EMBL/GenBank/DDBJ whole genome shotgun (WGS) entry which is preliminary data.</text>
</comment>
<protein>
    <submittedName>
        <fullName evidence="1">Uncharacterized protein</fullName>
    </submittedName>
</protein>
<proteinExistence type="predicted"/>
<evidence type="ECO:0000313" key="1">
    <source>
        <dbReference type="EMBL" id="KAI9922907.1"/>
    </source>
</evidence>